<dbReference type="EnsemblFungi" id="MAPG_02908T0">
    <property type="protein sequence ID" value="MAPG_02908T0"/>
    <property type="gene ID" value="MAPG_02908"/>
</dbReference>
<protein>
    <submittedName>
        <fullName evidence="1 2">Uncharacterized protein</fullName>
    </submittedName>
</protein>
<dbReference type="Proteomes" id="UP000011715">
    <property type="component" value="Unassembled WGS sequence"/>
</dbReference>
<organism evidence="2 3">
    <name type="scientific">Magnaporthiopsis poae (strain ATCC 64411 / 73-15)</name>
    <name type="common">Kentucky bluegrass fungus</name>
    <name type="synonym">Magnaporthe poae</name>
    <dbReference type="NCBI Taxonomy" id="644358"/>
    <lineage>
        <taxon>Eukaryota</taxon>
        <taxon>Fungi</taxon>
        <taxon>Dikarya</taxon>
        <taxon>Ascomycota</taxon>
        <taxon>Pezizomycotina</taxon>
        <taxon>Sordariomycetes</taxon>
        <taxon>Sordariomycetidae</taxon>
        <taxon>Magnaporthales</taxon>
        <taxon>Magnaporthaceae</taxon>
        <taxon>Magnaporthiopsis</taxon>
    </lineage>
</organism>
<reference evidence="2" key="4">
    <citation type="journal article" date="2015" name="G3 (Bethesda)">
        <title>Genome sequences of three phytopathogenic species of the Magnaporthaceae family of fungi.</title>
        <authorList>
            <person name="Okagaki L.H."/>
            <person name="Nunes C.C."/>
            <person name="Sailsbery J."/>
            <person name="Clay B."/>
            <person name="Brown D."/>
            <person name="John T."/>
            <person name="Oh Y."/>
            <person name="Young N."/>
            <person name="Fitzgerald M."/>
            <person name="Haas B.J."/>
            <person name="Zeng Q."/>
            <person name="Young S."/>
            <person name="Adiconis X."/>
            <person name="Fan L."/>
            <person name="Levin J.Z."/>
            <person name="Mitchell T.K."/>
            <person name="Okubara P.A."/>
            <person name="Farman M.L."/>
            <person name="Kohn L.M."/>
            <person name="Birren B."/>
            <person name="Ma L.-J."/>
            <person name="Dean R.A."/>
        </authorList>
    </citation>
    <scope>NUCLEOTIDE SEQUENCE</scope>
    <source>
        <strain evidence="2">ATCC 64411 / 73-15</strain>
    </source>
</reference>
<sequence>MALRFARAHAMGVSAPIASAWRGRGSLPGCIAPFIARVIVFESPPPPVGYGAELGRPGGRRSVGGPFTGLQEGDAACQLCHPYQNSPISTPFSRGFEILSHRFTRYANLPGIGAAGTIAQQLGNIQQMLKTMQQNMAAGLEARLVQQPAPELPWWQRLQPPTPLSLESKKWPTGLVLRRISARWLAAARLAQCPRDRYPAESRPEA</sequence>
<reference evidence="2" key="5">
    <citation type="submission" date="2015-06" db="UniProtKB">
        <authorList>
            <consortium name="EnsemblFungi"/>
        </authorList>
    </citation>
    <scope>IDENTIFICATION</scope>
    <source>
        <strain evidence="2">ATCC 64411</strain>
    </source>
</reference>
<evidence type="ECO:0000313" key="1">
    <source>
        <dbReference type="EMBL" id="KLU83858.1"/>
    </source>
</evidence>
<dbReference type="EMBL" id="GL876967">
    <property type="protein sequence ID" value="KLU83858.1"/>
    <property type="molecule type" value="Genomic_DNA"/>
</dbReference>
<dbReference type="EMBL" id="ADBL01000705">
    <property type="status" value="NOT_ANNOTATED_CDS"/>
    <property type="molecule type" value="Genomic_DNA"/>
</dbReference>
<dbReference type="AlphaFoldDB" id="A0A0C4DSM6"/>
<proteinExistence type="predicted"/>
<dbReference type="VEuPathDB" id="FungiDB:MAPG_02908"/>
<reference evidence="1" key="2">
    <citation type="submission" date="2010-05" db="EMBL/GenBank/DDBJ databases">
        <title>The Genome Sequence of Magnaporthe poae strain ATCC 64411.</title>
        <authorList>
            <consortium name="The Broad Institute Genome Sequencing Platform"/>
            <consortium name="Broad Institute Genome Sequencing Center for Infectious Disease"/>
            <person name="Ma L.-J."/>
            <person name="Dead R."/>
            <person name="Young S."/>
            <person name="Zeng Q."/>
            <person name="Koehrsen M."/>
            <person name="Alvarado L."/>
            <person name="Berlin A."/>
            <person name="Chapman S.B."/>
            <person name="Chen Z."/>
            <person name="Freedman E."/>
            <person name="Gellesch M."/>
            <person name="Goldberg J."/>
            <person name="Griggs A."/>
            <person name="Gujja S."/>
            <person name="Heilman E.R."/>
            <person name="Heiman D."/>
            <person name="Hepburn T."/>
            <person name="Howarth C."/>
            <person name="Jen D."/>
            <person name="Larson L."/>
            <person name="Mehta T."/>
            <person name="Neiman D."/>
            <person name="Pearson M."/>
            <person name="Roberts A."/>
            <person name="Saif S."/>
            <person name="Shea T."/>
            <person name="Shenoy N."/>
            <person name="Sisk P."/>
            <person name="Stolte C."/>
            <person name="Sykes S."/>
            <person name="Walk T."/>
            <person name="White J."/>
            <person name="Yandava C."/>
            <person name="Haas B."/>
            <person name="Nusbaum C."/>
            <person name="Birren B."/>
        </authorList>
    </citation>
    <scope>NUCLEOTIDE SEQUENCE</scope>
    <source>
        <strain evidence="1">ATCC 64411</strain>
    </source>
</reference>
<keyword evidence="3" id="KW-1185">Reference proteome</keyword>
<evidence type="ECO:0000313" key="2">
    <source>
        <dbReference type="EnsemblFungi" id="MAPG_02908T0"/>
    </source>
</evidence>
<reference evidence="1" key="3">
    <citation type="submission" date="2011-03" db="EMBL/GenBank/DDBJ databases">
        <title>Annotation of Magnaporthe poae ATCC 64411.</title>
        <authorList>
            <person name="Ma L.-J."/>
            <person name="Dead R."/>
            <person name="Young S.K."/>
            <person name="Zeng Q."/>
            <person name="Gargeya S."/>
            <person name="Fitzgerald M."/>
            <person name="Haas B."/>
            <person name="Abouelleil A."/>
            <person name="Alvarado L."/>
            <person name="Arachchi H.M."/>
            <person name="Berlin A."/>
            <person name="Brown A."/>
            <person name="Chapman S.B."/>
            <person name="Chen Z."/>
            <person name="Dunbar C."/>
            <person name="Freedman E."/>
            <person name="Gearin G."/>
            <person name="Gellesch M."/>
            <person name="Goldberg J."/>
            <person name="Griggs A."/>
            <person name="Gujja S."/>
            <person name="Heiman D."/>
            <person name="Howarth C."/>
            <person name="Larson L."/>
            <person name="Lui A."/>
            <person name="MacDonald P.J.P."/>
            <person name="Mehta T."/>
            <person name="Montmayeur A."/>
            <person name="Murphy C."/>
            <person name="Neiman D."/>
            <person name="Pearson M."/>
            <person name="Priest M."/>
            <person name="Roberts A."/>
            <person name="Saif S."/>
            <person name="Shea T."/>
            <person name="Shenoy N."/>
            <person name="Sisk P."/>
            <person name="Stolte C."/>
            <person name="Sykes S."/>
            <person name="Yandava C."/>
            <person name="Wortman J."/>
            <person name="Nusbaum C."/>
            <person name="Birren B."/>
        </authorList>
    </citation>
    <scope>NUCLEOTIDE SEQUENCE</scope>
    <source>
        <strain evidence="1">ATCC 64411</strain>
    </source>
</reference>
<reference evidence="3" key="1">
    <citation type="submission" date="2010-05" db="EMBL/GenBank/DDBJ databases">
        <title>The genome sequence of Magnaporthe poae strain ATCC 64411.</title>
        <authorList>
            <person name="Ma L.-J."/>
            <person name="Dead R."/>
            <person name="Young S."/>
            <person name="Zeng Q."/>
            <person name="Koehrsen M."/>
            <person name="Alvarado L."/>
            <person name="Berlin A."/>
            <person name="Chapman S.B."/>
            <person name="Chen Z."/>
            <person name="Freedman E."/>
            <person name="Gellesch M."/>
            <person name="Goldberg J."/>
            <person name="Griggs A."/>
            <person name="Gujja S."/>
            <person name="Heilman E.R."/>
            <person name="Heiman D."/>
            <person name="Hepburn T."/>
            <person name="Howarth C."/>
            <person name="Jen D."/>
            <person name="Larson L."/>
            <person name="Mehta T."/>
            <person name="Neiman D."/>
            <person name="Pearson M."/>
            <person name="Roberts A."/>
            <person name="Saif S."/>
            <person name="Shea T."/>
            <person name="Shenoy N."/>
            <person name="Sisk P."/>
            <person name="Stolte C."/>
            <person name="Sykes S."/>
            <person name="Walk T."/>
            <person name="White J."/>
            <person name="Yandava C."/>
            <person name="Haas B."/>
            <person name="Nusbaum C."/>
            <person name="Birren B."/>
        </authorList>
    </citation>
    <scope>NUCLEOTIDE SEQUENCE [LARGE SCALE GENOMIC DNA]</scope>
    <source>
        <strain evidence="3">ATCC 64411 / 73-15</strain>
    </source>
</reference>
<evidence type="ECO:0000313" key="3">
    <source>
        <dbReference type="Proteomes" id="UP000011715"/>
    </source>
</evidence>
<accession>A0A0C4DSM6</accession>
<gene>
    <name evidence="1" type="ORF">MAPG_02908</name>
</gene>
<name>A0A0C4DSM6_MAGP6</name>